<dbReference type="Proteomes" id="UP000640725">
    <property type="component" value="Unassembled WGS sequence"/>
</dbReference>
<dbReference type="RefSeq" id="WP_193871753.1">
    <property type="nucleotide sequence ID" value="NZ_JADEWU010000098.1"/>
</dbReference>
<keyword evidence="3" id="KW-1185">Reference proteome</keyword>
<sequence length="110" mass="12104">MPRPKGESKVICFYVAPETHKAIRRVALDRDTTLQDLLLGMVERELSGGTVTQSIDVETEATILKAVKGEKLADVELALLADALNLDQRKLTQSRDKNNGHKHNGSPCHS</sequence>
<accession>A0ABR9UIZ0</accession>
<dbReference type="EMBL" id="JADEWU010000098">
    <property type="protein sequence ID" value="MBE9146412.1"/>
    <property type="molecule type" value="Genomic_DNA"/>
</dbReference>
<evidence type="ECO:0008006" key="4">
    <source>
        <dbReference type="Google" id="ProtNLM"/>
    </source>
</evidence>
<evidence type="ECO:0000313" key="3">
    <source>
        <dbReference type="Proteomes" id="UP000640725"/>
    </source>
</evidence>
<evidence type="ECO:0000313" key="2">
    <source>
        <dbReference type="EMBL" id="MBE9146412.1"/>
    </source>
</evidence>
<gene>
    <name evidence="2" type="ORF">IQ236_24770</name>
</gene>
<protein>
    <recommendedName>
        <fullName evidence="4">CopG family transcriptional regulator</fullName>
    </recommendedName>
</protein>
<name>A0ABR9UIZ0_9CYAN</name>
<evidence type="ECO:0000256" key="1">
    <source>
        <dbReference type="SAM" id="MobiDB-lite"/>
    </source>
</evidence>
<feature type="compositionally biased region" description="Basic and acidic residues" evidence="1">
    <location>
        <begin position="90"/>
        <end position="99"/>
    </location>
</feature>
<comment type="caution">
    <text evidence="2">The sequence shown here is derived from an EMBL/GenBank/DDBJ whole genome shotgun (WGS) entry which is preliminary data.</text>
</comment>
<reference evidence="2 3" key="1">
    <citation type="submission" date="2020-10" db="EMBL/GenBank/DDBJ databases">
        <authorList>
            <person name="Castelo-Branco R."/>
            <person name="Eusebio N."/>
            <person name="Adriana R."/>
            <person name="Vieira A."/>
            <person name="Brugerolle De Fraissinette N."/>
            <person name="Rezende De Castro R."/>
            <person name="Schneider M.P."/>
            <person name="Vasconcelos V."/>
            <person name="Leao P.N."/>
        </authorList>
    </citation>
    <scope>NUCLEOTIDE SEQUENCE [LARGE SCALE GENOMIC DNA]</scope>
    <source>
        <strain evidence="2 3">LEGE 06226</strain>
    </source>
</reference>
<proteinExistence type="predicted"/>
<feature type="region of interest" description="Disordered" evidence="1">
    <location>
        <begin position="90"/>
        <end position="110"/>
    </location>
</feature>
<organism evidence="2 3">
    <name type="scientific">Planktothrix mougeotii LEGE 06226</name>
    <dbReference type="NCBI Taxonomy" id="1828728"/>
    <lineage>
        <taxon>Bacteria</taxon>
        <taxon>Bacillati</taxon>
        <taxon>Cyanobacteriota</taxon>
        <taxon>Cyanophyceae</taxon>
        <taxon>Oscillatoriophycideae</taxon>
        <taxon>Oscillatoriales</taxon>
        <taxon>Microcoleaceae</taxon>
        <taxon>Planktothrix</taxon>
    </lineage>
</organism>